<dbReference type="RefSeq" id="WP_054650068.1">
    <property type="nucleotide sequence ID" value="NZ_AZFJ01000059.1"/>
</dbReference>
<keyword evidence="1" id="KW-0472">Membrane</keyword>
<dbReference type="AlphaFoldDB" id="A0A0R1U4C9"/>
<dbReference type="Pfam" id="PF03703">
    <property type="entry name" value="bPH_2"/>
    <property type="match status" value="1"/>
</dbReference>
<protein>
    <recommendedName>
        <fullName evidence="2">YdbS-like PH domain-containing protein</fullName>
    </recommendedName>
</protein>
<dbReference type="PATRIC" id="fig|1423783.4.peg.2029"/>
<sequence>MQTTQQLPVQIKRIWALSAVGSLCMGVLITVGLGVANWLWNWPFWLVWVALGLTIVEFIVELALVPYRYRFSEYVITDNAVEIQSGFIFRNRIAIPIARIQNVTLKAGPLMQWQHLEQVVIATAATTHDIEGVQTAVATRLRELIMARAMEVQDNDL</sequence>
<gene>
    <name evidence="3" type="ORF">FC50_GL001980</name>
</gene>
<dbReference type="PANTHER" id="PTHR34473:SF2">
    <property type="entry name" value="UPF0699 TRANSMEMBRANE PROTEIN YDBT"/>
    <property type="match status" value="1"/>
</dbReference>
<name>A0A0R1U4C9_9LACO</name>
<dbReference type="STRING" id="1423783.FC50_GL001980"/>
<dbReference type="Proteomes" id="UP000051922">
    <property type="component" value="Unassembled WGS sequence"/>
</dbReference>
<feature type="transmembrane region" description="Helical" evidence="1">
    <location>
        <begin position="14"/>
        <end position="39"/>
    </location>
</feature>
<keyword evidence="1" id="KW-1133">Transmembrane helix</keyword>
<keyword evidence="1" id="KW-0812">Transmembrane</keyword>
<feature type="domain" description="YdbS-like PH" evidence="2">
    <location>
        <begin position="69"/>
        <end position="145"/>
    </location>
</feature>
<feature type="transmembrane region" description="Helical" evidence="1">
    <location>
        <begin position="45"/>
        <end position="65"/>
    </location>
</feature>
<dbReference type="InterPro" id="IPR005182">
    <property type="entry name" value="YdbS-like_PH"/>
</dbReference>
<dbReference type="EMBL" id="AZFJ01000059">
    <property type="protein sequence ID" value="KRL84667.1"/>
    <property type="molecule type" value="Genomic_DNA"/>
</dbReference>
<evidence type="ECO:0000313" key="4">
    <source>
        <dbReference type="Proteomes" id="UP000051922"/>
    </source>
</evidence>
<dbReference type="PANTHER" id="PTHR34473">
    <property type="entry name" value="UPF0699 TRANSMEMBRANE PROTEIN YDBS"/>
    <property type="match status" value="1"/>
</dbReference>
<evidence type="ECO:0000313" key="3">
    <source>
        <dbReference type="EMBL" id="KRL84667.1"/>
    </source>
</evidence>
<evidence type="ECO:0000259" key="2">
    <source>
        <dbReference type="Pfam" id="PF03703"/>
    </source>
</evidence>
<reference evidence="3 4" key="1">
    <citation type="journal article" date="2015" name="Genome Announc.">
        <title>Expanding the biotechnology potential of lactobacilli through comparative genomics of 213 strains and associated genera.</title>
        <authorList>
            <person name="Sun Z."/>
            <person name="Harris H.M."/>
            <person name="McCann A."/>
            <person name="Guo C."/>
            <person name="Argimon S."/>
            <person name="Zhang W."/>
            <person name="Yang X."/>
            <person name="Jeffery I.B."/>
            <person name="Cooney J.C."/>
            <person name="Kagawa T.F."/>
            <person name="Liu W."/>
            <person name="Song Y."/>
            <person name="Salvetti E."/>
            <person name="Wrobel A."/>
            <person name="Rasinkangas P."/>
            <person name="Parkhill J."/>
            <person name="Rea M.C."/>
            <person name="O'Sullivan O."/>
            <person name="Ritari J."/>
            <person name="Douillard F.P."/>
            <person name="Paul Ross R."/>
            <person name="Yang R."/>
            <person name="Briner A.E."/>
            <person name="Felis G.E."/>
            <person name="de Vos W.M."/>
            <person name="Barrangou R."/>
            <person name="Klaenhammer T.R."/>
            <person name="Caufield P.W."/>
            <person name="Cui Y."/>
            <person name="Zhang H."/>
            <person name="O'Toole P.W."/>
        </authorList>
    </citation>
    <scope>NUCLEOTIDE SEQUENCE [LARGE SCALE GENOMIC DNA]</scope>
    <source>
        <strain evidence="3 4">DSM 15945</strain>
    </source>
</reference>
<evidence type="ECO:0000256" key="1">
    <source>
        <dbReference type="SAM" id="Phobius"/>
    </source>
</evidence>
<dbReference type="OrthoDB" id="1750577at2"/>
<comment type="caution">
    <text evidence="3">The sequence shown here is derived from an EMBL/GenBank/DDBJ whole genome shotgun (WGS) entry which is preliminary data.</text>
</comment>
<accession>A0A0R1U4C9</accession>
<organism evidence="3 4">
    <name type="scientific">Lacticaseibacillus pantheris DSM 15945 = JCM 12539 = NBRC 106106</name>
    <dbReference type="NCBI Taxonomy" id="1423783"/>
    <lineage>
        <taxon>Bacteria</taxon>
        <taxon>Bacillati</taxon>
        <taxon>Bacillota</taxon>
        <taxon>Bacilli</taxon>
        <taxon>Lactobacillales</taxon>
        <taxon>Lactobacillaceae</taxon>
        <taxon>Lacticaseibacillus</taxon>
    </lineage>
</organism>
<proteinExistence type="predicted"/>
<keyword evidence="4" id="KW-1185">Reference proteome</keyword>